<evidence type="ECO:0000259" key="1">
    <source>
        <dbReference type="Pfam" id="PF13649"/>
    </source>
</evidence>
<reference evidence="2 3" key="1">
    <citation type="journal article" date="2016" name="Antonie Van Leeuwenhoek">
        <title>Nocardia donostiensis sp. nov., isolated from human respiratory specimens.</title>
        <authorList>
            <person name="Ercibengoa M."/>
            <person name="Bell M."/>
            <person name="Marimon J.M."/>
            <person name="Humrighouse B."/>
            <person name="Klenk H.P."/>
            <person name="Potter G."/>
            <person name="Perez-Trallero E."/>
        </authorList>
    </citation>
    <scope>NUCLEOTIDE SEQUENCE [LARGE SCALE GENOMIC DNA]</scope>
    <source>
        <strain evidence="2 3">X1655</strain>
    </source>
</reference>
<feature type="domain" description="Methyltransferase" evidence="1">
    <location>
        <begin position="53"/>
        <end position="146"/>
    </location>
</feature>
<dbReference type="Pfam" id="PF13649">
    <property type="entry name" value="Methyltransf_25"/>
    <property type="match status" value="1"/>
</dbReference>
<name>A0A1V2TDL7_9NOCA</name>
<sequence length="228" mass="24613">MNLARRAMNTAAVAAVYERAWRPALFYLASGRTTDADRRDAVRSLRLGGAQRVLDLACGPGNFTHYLSEQLSGDGFAVGVDFSPPMLARAVADNSGSRVGYVRGDAQRLPFADDTFDAVCCFGALYLIPDPLAATREMIRVLAPGGRIAISTSHRADNAFGDLTRVVGGSAGLRVFDGRTFPELFAESGLVGIEQRVHRLFQYVTAVRPDSATHTSPNPYPGHRRNLA</sequence>
<dbReference type="STRING" id="1538463.B0T36_10520"/>
<evidence type="ECO:0000313" key="2">
    <source>
        <dbReference type="EMBL" id="ONM47558.1"/>
    </source>
</evidence>
<keyword evidence="2" id="KW-0808">Transferase</keyword>
<protein>
    <submittedName>
        <fullName evidence="2">SAM-dependent methyltransferase</fullName>
    </submittedName>
</protein>
<dbReference type="RefSeq" id="WP_077118265.1">
    <property type="nucleotide sequence ID" value="NZ_LOKT01000006.1"/>
</dbReference>
<gene>
    <name evidence="2" type="ORF">B0T46_16785</name>
</gene>
<evidence type="ECO:0000313" key="3">
    <source>
        <dbReference type="Proteomes" id="UP000188836"/>
    </source>
</evidence>
<dbReference type="Gene3D" id="3.40.50.150">
    <property type="entry name" value="Vaccinia Virus protein VP39"/>
    <property type="match status" value="1"/>
</dbReference>
<dbReference type="GO" id="GO:0032259">
    <property type="term" value="P:methylation"/>
    <property type="evidence" value="ECO:0007669"/>
    <property type="project" value="UniProtKB-KW"/>
</dbReference>
<dbReference type="OrthoDB" id="3763870at2"/>
<keyword evidence="3" id="KW-1185">Reference proteome</keyword>
<accession>A0A1V2TDL7</accession>
<dbReference type="PANTHER" id="PTHR43591:SF24">
    <property type="entry name" value="2-METHOXY-6-POLYPRENYL-1,4-BENZOQUINOL METHYLASE, MITOCHONDRIAL"/>
    <property type="match status" value="1"/>
</dbReference>
<dbReference type="AlphaFoldDB" id="A0A1V2TDL7"/>
<dbReference type="InterPro" id="IPR029063">
    <property type="entry name" value="SAM-dependent_MTases_sf"/>
</dbReference>
<organism evidence="2 3">
    <name type="scientific">Nocardia donostiensis</name>
    <dbReference type="NCBI Taxonomy" id="1538463"/>
    <lineage>
        <taxon>Bacteria</taxon>
        <taxon>Bacillati</taxon>
        <taxon>Actinomycetota</taxon>
        <taxon>Actinomycetes</taxon>
        <taxon>Mycobacteriales</taxon>
        <taxon>Nocardiaceae</taxon>
        <taxon>Nocardia</taxon>
    </lineage>
</organism>
<dbReference type="InterPro" id="IPR041698">
    <property type="entry name" value="Methyltransf_25"/>
</dbReference>
<proteinExistence type="predicted"/>
<dbReference type="CDD" id="cd02440">
    <property type="entry name" value="AdoMet_MTases"/>
    <property type="match status" value="1"/>
</dbReference>
<keyword evidence="2" id="KW-0489">Methyltransferase</keyword>
<dbReference type="EMBL" id="MUMY01000014">
    <property type="protein sequence ID" value="ONM47558.1"/>
    <property type="molecule type" value="Genomic_DNA"/>
</dbReference>
<dbReference type="SUPFAM" id="SSF53335">
    <property type="entry name" value="S-adenosyl-L-methionine-dependent methyltransferases"/>
    <property type="match status" value="1"/>
</dbReference>
<dbReference type="GO" id="GO:0008168">
    <property type="term" value="F:methyltransferase activity"/>
    <property type="evidence" value="ECO:0007669"/>
    <property type="project" value="UniProtKB-KW"/>
</dbReference>
<dbReference type="PANTHER" id="PTHR43591">
    <property type="entry name" value="METHYLTRANSFERASE"/>
    <property type="match status" value="1"/>
</dbReference>
<comment type="caution">
    <text evidence="2">The sequence shown here is derived from an EMBL/GenBank/DDBJ whole genome shotgun (WGS) entry which is preliminary data.</text>
</comment>
<dbReference type="Proteomes" id="UP000188836">
    <property type="component" value="Unassembled WGS sequence"/>
</dbReference>